<keyword evidence="1" id="KW-0732">Signal</keyword>
<accession>A0ABW9ZTV2</accession>
<dbReference type="PROSITE" id="PS51257">
    <property type="entry name" value="PROKAR_LIPOPROTEIN"/>
    <property type="match status" value="1"/>
</dbReference>
<sequence length="282" mass="30204">MKTKILFSFLLASILVACGSSRQSKSEELVQAVPWQKDSLTIDGSDADWSNPLQLGDDKQFFSYGFSSDRNNLYIQLSTRDENAIQRILRGGLTVYINSHGVNEVAGAAGISFPTGNRVKKEGQMLNDRPELQQDKHIALNAVADYSLFGFKQVKTPENFDYGKPNTEGIELAIGLNPSNVLVYEAMIPLRSFLNVNEINTLSRRTVSIGFVVEDIPGQAGSRGGGGGFSIGGGIGLGSFGRGGGIGVSIGSDALANIGGRKKGKPVKKWNTVTFGKEPTAK</sequence>
<dbReference type="RefSeq" id="WP_161818009.1">
    <property type="nucleotide sequence ID" value="NZ_JAACJS010000011.1"/>
</dbReference>
<evidence type="ECO:0000313" key="2">
    <source>
        <dbReference type="EMBL" id="NCI49699.1"/>
    </source>
</evidence>
<name>A0ABW9ZTV2_9BACT</name>
<comment type="caution">
    <text evidence="2">The sequence shown here is derived from an EMBL/GenBank/DDBJ whole genome shotgun (WGS) entry which is preliminary data.</text>
</comment>
<feature type="signal peptide" evidence="1">
    <location>
        <begin position="1"/>
        <end position="17"/>
    </location>
</feature>
<keyword evidence="3" id="KW-1185">Reference proteome</keyword>
<dbReference type="Proteomes" id="UP000753802">
    <property type="component" value="Unassembled WGS sequence"/>
</dbReference>
<proteinExistence type="predicted"/>
<evidence type="ECO:0000313" key="3">
    <source>
        <dbReference type="Proteomes" id="UP000753802"/>
    </source>
</evidence>
<dbReference type="EMBL" id="JAACJS010000011">
    <property type="protein sequence ID" value="NCI49699.1"/>
    <property type="molecule type" value="Genomic_DNA"/>
</dbReference>
<protein>
    <submittedName>
        <fullName evidence="2">Uncharacterized protein</fullName>
    </submittedName>
</protein>
<gene>
    <name evidence="2" type="ORF">GWC95_07185</name>
</gene>
<reference evidence="2 3" key="1">
    <citation type="submission" date="2020-01" db="EMBL/GenBank/DDBJ databases">
        <title>Genome analysis.</title>
        <authorList>
            <person name="Wu S."/>
            <person name="Wang G."/>
        </authorList>
    </citation>
    <scope>NUCLEOTIDE SEQUENCE [LARGE SCALE GENOMIC DNA]</scope>
    <source>
        <strain evidence="2 3">SYL130</strain>
    </source>
</reference>
<organism evidence="2 3">
    <name type="scientific">Sediminibacterium roseum</name>
    <dbReference type="NCBI Taxonomy" id="1978412"/>
    <lineage>
        <taxon>Bacteria</taxon>
        <taxon>Pseudomonadati</taxon>
        <taxon>Bacteroidota</taxon>
        <taxon>Chitinophagia</taxon>
        <taxon>Chitinophagales</taxon>
        <taxon>Chitinophagaceae</taxon>
        <taxon>Sediminibacterium</taxon>
    </lineage>
</organism>
<evidence type="ECO:0000256" key="1">
    <source>
        <dbReference type="SAM" id="SignalP"/>
    </source>
</evidence>
<feature type="chain" id="PRO_5046324750" evidence="1">
    <location>
        <begin position="18"/>
        <end position="282"/>
    </location>
</feature>